<keyword evidence="5" id="KW-0010">Activator</keyword>
<feature type="region of interest" description="Disordered" evidence="9">
    <location>
        <begin position="55"/>
        <end position="77"/>
    </location>
</feature>
<dbReference type="GO" id="GO:0009873">
    <property type="term" value="P:ethylene-activated signaling pathway"/>
    <property type="evidence" value="ECO:0007669"/>
    <property type="project" value="UniProtKB-KW"/>
</dbReference>
<comment type="similarity">
    <text evidence="8">Belongs to the AP2/ERF transcription factor family. ERF subfamily.</text>
</comment>
<dbReference type="FunFam" id="3.30.730.10:FF:000001">
    <property type="entry name" value="Ethylene-responsive transcription factor 2"/>
    <property type="match status" value="1"/>
</dbReference>
<evidence type="ECO:0000256" key="2">
    <source>
        <dbReference type="ARBA" id="ARBA00022745"/>
    </source>
</evidence>
<dbReference type="KEGG" id="vvi:100255447"/>
<dbReference type="PANTHER" id="PTHR31657:SF40">
    <property type="entry name" value="ETHYLENE-RESPONSIVE TRANSCRIPTION FACTOR ERF062"/>
    <property type="match status" value="1"/>
</dbReference>
<name>A5C831_VITVI</name>
<dbReference type="SMART" id="SM00380">
    <property type="entry name" value="AP2"/>
    <property type="match status" value="1"/>
</dbReference>
<dbReference type="GO" id="GO:0005634">
    <property type="term" value="C:nucleus"/>
    <property type="evidence" value="ECO:0007669"/>
    <property type="project" value="UniProtKB-SubCell"/>
</dbReference>
<dbReference type="InterPro" id="IPR036955">
    <property type="entry name" value="AP2/ERF_dom_sf"/>
</dbReference>
<dbReference type="ExpressionAtlas" id="A5C831">
    <property type="expression patterns" value="baseline and differential"/>
</dbReference>
<evidence type="ECO:0000256" key="1">
    <source>
        <dbReference type="ARBA" id="ARBA00004123"/>
    </source>
</evidence>
<dbReference type="CDD" id="cd00018">
    <property type="entry name" value="AP2"/>
    <property type="match status" value="1"/>
</dbReference>
<keyword evidence="6" id="KW-0804">Transcription</keyword>
<dbReference type="InterPro" id="IPR001471">
    <property type="entry name" value="AP2/ERF_dom"/>
</dbReference>
<organism evidence="11">
    <name type="scientific">Vitis vinifera</name>
    <name type="common">Grape</name>
    <dbReference type="NCBI Taxonomy" id="29760"/>
    <lineage>
        <taxon>Eukaryota</taxon>
        <taxon>Viridiplantae</taxon>
        <taxon>Streptophyta</taxon>
        <taxon>Embryophyta</taxon>
        <taxon>Tracheophyta</taxon>
        <taxon>Spermatophyta</taxon>
        <taxon>Magnoliopsida</taxon>
        <taxon>eudicotyledons</taxon>
        <taxon>Gunneridae</taxon>
        <taxon>Pentapetalae</taxon>
        <taxon>rosids</taxon>
        <taxon>Vitales</taxon>
        <taxon>Vitaceae</taxon>
        <taxon>Viteae</taxon>
        <taxon>Vitis</taxon>
    </lineage>
</organism>
<dbReference type="InterPro" id="IPR016177">
    <property type="entry name" value="DNA-bd_dom_sf"/>
</dbReference>
<reference evidence="11" key="1">
    <citation type="journal article" date="2007" name="PLoS ONE">
        <title>The first genome sequence of an elite grapevine cultivar (Pinot noir Vitis vinifera L.): coping with a highly heterozygous genome.</title>
        <authorList>
            <person name="Velasco R."/>
            <person name="Zharkikh A."/>
            <person name="Troggio M."/>
            <person name="Cartwright D.A."/>
            <person name="Cestaro A."/>
            <person name="Pruss D."/>
            <person name="Pindo M."/>
            <person name="FitzGerald L.M."/>
            <person name="Vezzulli S."/>
            <person name="Reid J."/>
            <person name="Malacarne G."/>
            <person name="Iliev D."/>
            <person name="Coppola G."/>
            <person name="Wardell B."/>
            <person name="Micheletti D."/>
            <person name="Macalma T."/>
            <person name="Facci M."/>
            <person name="Mitchell J.T."/>
            <person name="Perazzolli M."/>
            <person name="Eldredge G."/>
            <person name="Gatto P."/>
            <person name="Oyzerski R."/>
            <person name="Moretto M."/>
            <person name="Gutin N."/>
            <person name="Stefanini M."/>
            <person name="Chen Y."/>
            <person name="Segala C."/>
            <person name="Davenport C."/>
            <person name="Dematte L."/>
            <person name="Mraz A."/>
            <person name="Battilana J."/>
            <person name="Stormo K."/>
            <person name="Costa F."/>
            <person name="Tao Q."/>
            <person name="Si-Ammour A."/>
            <person name="Harkins T."/>
            <person name="Lackey A."/>
            <person name="Perbost C."/>
            <person name="Taillon B."/>
            <person name="Stella A."/>
            <person name="Solovyev V."/>
            <person name="Fawcett J.A."/>
            <person name="Sterck L."/>
            <person name="Vandepoele K."/>
            <person name="Grando S.M."/>
            <person name="Toppo S."/>
            <person name="Moser C."/>
            <person name="Lanchbury J."/>
            <person name="Bogden R."/>
            <person name="Skolnick M."/>
            <person name="Sgaramella V."/>
            <person name="Bhatnagar S.K."/>
            <person name="Fontana P."/>
            <person name="Gutin A."/>
            <person name="Van de Peer Y."/>
            <person name="Salamini F."/>
            <person name="Viola R."/>
        </authorList>
    </citation>
    <scope>NUCLEOTIDE SEQUENCE</scope>
</reference>
<dbReference type="Proteomes" id="UP001227230">
    <property type="component" value="Chromosome 5"/>
</dbReference>
<dbReference type="OrthoDB" id="777275at2759"/>
<dbReference type="PRINTS" id="PR00367">
    <property type="entry name" value="ETHRSPELEMNT"/>
</dbReference>
<evidence type="ECO:0000256" key="5">
    <source>
        <dbReference type="ARBA" id="ARBA00023159"/>
    </source>
</evidence>
<gene>
    <name evidence="11" type="ORF">VITISV_015748</name>
    <name evidence="12" type="ORF">VitviT2T_007017</name>
</gene>
<dbReference type="EMBL" id="AM485591">
    <property type="protein sequence ID" value="CAN84054.1"/>
    <property type="molecule type" value="Genomic_DNA"/>
</dbReference>
<keyword evidence="2" id="KW-0936">Ethylene signaling pathway</keyword>
<dbReference type="InterPro" id="IPR051758">
    <property type="entry name" value="ERF/AP2-like"/>
</dbReference>
<keyword evidence="3" id="KW-0805">Transcription regulation</keyword>
<keyword evidence="7" id="KW-0539">Nucleus</keyword>
<dbReference type="GO" id="GO:0000976">
    <property type="term" value="F:transcription cis-regulatory region binding"/>
    <property type="evidence" value="ECO:0007669"/>
    <property type="project" value="UniProtKB-ARBA"/>
</dbReference>
<proteinExistence type="inferred from homology"/>
<reference evidence="12 13" key="2">
    <citation type="journal article" date="2023" name="Hortic Res">
        <title>The complete reference genome for grapevine (Vitis vinifera L.) genetics and breeding.</title>
        <authorList>
            <person name="Shi X."/>
            <person name="Cao S."/>
            <person name="Wang X."/>
            <person name="Huang S."/>
            <person name="Wang Y."/>
            <person name="Liu Z."/>
            <person name="Liu W."/>
            <person name="Leng X."/>
            <person name="Peng Y."/>
            <person name="Wang N."/>
            <person name="Wang Y."/>
            <person name="Ma Z."/>
            <person name="Xu X."/>
            <person name="Zhang F."/>
            <person name="Xue H."/>
            <person name="Zhong H."/>
            <person name="Wang Y."/>
            <person name="Zhang K."/>
            <person name="Velt A."/>
            <person name="Avia K."/>
            <person name="Holtgrawe D."/>
            <person name="Grimplet J."/>
            <person name="Matus J.T."/>
            <person name="Ware D."/>
            <person name="Wu X."/>
            <person name="Wang H."/>
            <person name="Liu C."/>
            <person name="Fang Y."/>
            <person name="Rustenholz C."/>
            <person name="Cheng Z."/>
            <person name="Xiao H."/>
            <person name="Zhou Y."/>
        </authorList>
    </citation>
    <scope>NUCLEOTIDE SEQUENCE [LARGE SCALE GENOMIC DNA]</scope>
    <source>
        <strain evidence="13">cv. Pinot noir / PN40024</strain>
        <tissue evidence="12">Leaf</tissue>
    </source>
</reference>
<evidence type="ECO:0000313" key="13">
    <source>
        <dbReference type="Proteomes" id="UP001227230"/>
    </source>
</evidence>
<evidence type="ECO:0000256" key="9">
    <source>
        <dbReference type="SAM" id="MobiDB-lite"/>
    </source>
</evidence>
<dbReference type="GO" id="GO:0003700">
    <property type="term" value="F:DNA-binding transcription factor activity"/>
    <property type="evidence" value="ECO:0007669"/>
    <property type="project" value="InterPro"/>
</dbReference>
<dbReference type="AlphaFoldDB" id="A5C831"/>
<dbReference type="Pfam" id="PF00847">
    <property type="entry name" value="AP2"/>
    <property type="match status" value="1"/>
</dbReference>
<evidence type="ECO:0000256" key="4">
    <source>
        <dbReference type="ARBA" id="ARBA00023125"/>
    </source>
</evidence>
<dbReference type="Gene3D" id="3.30.730.10">
    <property type="entry name" value="AP2/ERF domain"/>
    <property type="match status" value="1"/>
</dbReference>
<comment type="subcellular location">
    <subcellularLocation>
        <location evidence="1">Nucleus</location>
    </subcellularLocation>
</comment>
<evidence type="ECO:0000313" key="12">
    <source>
        <dbReference type="EMBL" id="WJZ87650.1"/>
    </source>
</evidence>
<evidence type="ECO:0000256" key="3">
    <source>
        <dbReference type="ARBA" id="ARBA00023015"/>
    </source>
</evidence>
<evidence type="ECO:0000256" key="8">
    <source>
        <dbReference type="ARBA" id="ARBA00024343"/>
    </source>
</evidence>
<evidence type="ECO:0000256" key="6">
    <source>
        <dbReference type="ARBA" id="ARBA00023163"/>
    </source>
</evidence>
<feature type="domain" description="AP2/ERF" evidence="10">
    <location>
        <begin position="265"/>
        <end position="322"/>
    </location>
</feature>
<dbReference type="Gramene" id="Vitis05g01252.t01">
    <property type="protein sequence ID" value="Vitis05g01252.t01.CDS"/>
    <property type="gene ID" value="Vitis05g01252"/>
</dbReference>
<dbReference type="EMBL" id="CP126652">
    <property type="protein sequence ID" value="WJZ87650.1"/>
    <property type="molecule type" value="Genomic_DNA"/>
</dbReference>
<keyword evidence="4" id="KW-0238">DNA-binding</keyword>
<protein>
    <recommendedName>
        <fullName evidence="10">AP2/ERF domain-containing protein</fullName>
    </recommendedName>
</protein>
<sequence>MEDQFPKMQTFLRKELPSYFQGPVGSRFFGDATIWDGLAESASCNHVTGSNVKLSSSSPDSLFSSSESTSSVDEASASNLVKNMPEFTREDPLQTQHGVPFFSGSNSVNLSGASSTSDVNQRFIPVNFLESFPELTPAQVSGPPSPSSSSTASNFPNLTLFLQEPSTVVIDPSTQIANSLGRNEKCEPMSSCPLFPTPQLSQSQHLPGFEWLKINQSLANHPSKGLSDYWLSTTKTQPMKYTGRRMLNHQQKTSLSSSASSPGKLFRGVRQRHWGKWVAEIRLPRNRTRVWLGTFDTAQEAAFAYDTAAYILRGDYAHLNFPELKHQLKANSTNGTTAALLEAKLQAISKGISAHKEPIAPPPPPSPKQHYLPYDNSKVAKAVSQNPTSKEWQLELEYKIAHEIVENKKIQEVVLDMDGVQLSRMPSLDMDAIWDAILVSDS</sequence>
<evidence type="ECO:0000313" key="11">
    <source>
        <dbReference type="EMBL" id="CAN84054.1"/>
    </source>
</evidence>
<dbReference type="PROSITE" id="PS51032">
    <property type="entry name" value="AP2_ERF"/>
    <property type="match status" value="1"/>
</dbReference>
<evidence type="ECO:0000259" key="10">
    <source>
        <dbReference type="PROSITE" id="PS51032"/>
    </source>
</evidence>
<dbReference type="PANTHER" id="PTHR31657">
    <property type="entry name" value="ETHYLENE-RESPONSIVE TRANSCRIPTION FACTOR ERF061"/>
    <property type="match status" value="1"/>
</dbReference>
<accession>A5C831</accession>
<evidence type="ECO:0000256" key="7">
    <source>
        <dbReference type="ARBA" id="ARBA00023242"/>
    </source>
</evidence>
<dbReference type="SUPFAM" id="SSF54171">
    <property type="entry name" value="DNA-binding domain"/>
    <property type="match status" value="1"/>
</dbReference>
<keyword evidence="13" id="KW-1185">Reference proteome</keyword>